<organism evidence="2">
    <name type="scientific">uncultured Blastococcus sp</name>
    <dbReference type="NCBI Taxonomy" id="217144"/>
    <lineage>
        <taxon>Bacteria</taxon>
        <taxon>Bacillati</taxon>
        <taxon>Actinomycetota</taxon>
        <taxon>Actinomycetes</taxon>
        <taxon>Geodermatophilales</taxon>
        <taxon>Geodermatophilaceae</taxon>
        <taxon>Blastococcus</taxon>
        <taxon>environmental samples</taxon>
    </lineage>
</organism>
<dbReference type="AlphaFoldDB" id="A0A6J4I8R3"/>
<feature type="non-terminal residue" evidence="2">
    <location>
        <position position="1"/>
    </location>
</feature>
<proteinExistence type="predicted"/>
<accession>A0A6J4I8R3</accession>
<feature type="non-terminal residue" evidence="2">
    <location>
        <position position="52"/>
    </location>
</feature>
<feature type="region of interest" description="Disordered" evidence="1">
    <location>
        <begin position="19"/>
        <end position="52"/>
    </location>
</feature>
<evidence type="ECO:0000313" key="2">
    <source>
        <dbReference type="EMBL" id="CAA9244361.1"/>
    </source>
</evidence>
<sequence>CTQLVSVAIAPVCTPAAETTPVRMTSRSPEAGRRQRLRGRPAPGGVAVGSRG</sequence>
<protein>
    <submittedName>
        <fullName evidence="2">Uncharacterized protein</fullName>
    </submittedName>
</protein>
<dbReference type="EMBL" id="CADCTN010000124">
    <property type="protein sequence ID" value="CAA9244361.1"/>
    <property type="molecule type" value="Genomic_DNA"/>
</dbReference>
<evidence type="ECO:0000256" key="1">
    <source>
        <dbReference type="SAM" id="MobiDB-lite"/>
    </source>
</evidence>
<gene>
    <name evidence="2" type="ORF">AVDCRST_MAG52-1828</name>
</gene>
<reference evidence="2" key="1">
    <citation type="submission" date="2020-02" db="EMBL/GenBank/DDBJ databases">
        <authorList>
            <person name="Meier V. D."/>
        </authorList>
    </citation>
    <scope>NUCLEOTIDE SEQUENCE</scope>
    <source>
        <strain evidence="2">AVDCRST_MAG52</strain>
    </source>
</reference>
<name>A0A6J4I8R3_9ACTN</name>